<reference evidence="10" key="1">
    <citation type="submission" date="2016-01" db="EMBL/GenBank/DDBJ databases">
        <authorList>
            <person name="Mitreva M."/>
            <person name="Pepin K.H."/>
            <person name="Mihindukulasuriya K.A."/>
            <person name="Fulton R."/>
            <person name="Fronick C."/>
            <person name="O'Laughlin M."/>
            <person name="Miner T."/>
            <person name="Herter B."/>
            <person name="Rosa B.A."/>
            <person name="Cordes M."/>
            <person name="Tomlinson C."/>
            <person name="Wollam A."/>
            <person name="Palsikar V.B."/>
            <person name="Mardis E.R."/>
            <person name="Wilson R.K."/>
        </authorList>
    </citation>
    <scope>NUCLEOTIDE SEQUENCE [LARGE SCALE GENOMIC DNA]</scope>
    <source>
        <strain evidence="10">DNF01167</strain>
    </source>
</reference>
<dbReference type="OrthoDB" id="9784230at2"/>
<evidence type="ECO:0000256" key="4">
    <source>
        <dbReference type="ARBA" id="ARBA00022729"/>
    </source>
</evidence>
<feature type="domain" description="ABC transporter substrate-binding protein PnrA-like" evidence="8">
    <location>
        <begin position="42"/>
        <end position="342"/>
    </location>
</feature>
<dbReference type="RefSeq" id="WP_060914651.1">
    <property type="nucleotide sequence ID" value="NZ_KQ959990.1"/>
</dbReference>
<keyword evidence="3" id="KW-1003">Cell membrane</keyword>
<evidence type="ECO:0000256" key="2">
    <source>
        <dbReference type="ARBA" id="ARBA00008610"/>
    </source>
</evidence>
<evidence type="ECO:0000256" key="6">
    <source>
        <dbReference type="ARBA" id="ARBA00023288"/>
    </source>
</evidence>
<dbReference type="Gene3D" id="3.40.50.2300">
    <property type="match status" value="2"/>
</dbReference>
<dbReference type="InterPro" id="IPR003760">
    <property type="entry name" value="PnrA-like"/>
</dbReference>
<evidence type="ECO:0000259" key="8">
    <source>
        <dbReference type="Pfam" id="PF02608"/>
    </source>
</evidence>
<feature type="signal peptide" evidence="7">
    <location>
        <begin position="1"/>
        <end position="26"/>
    </location>
</feature>
<evidence type="ECO:0000256" key="3">
    <source>
        <dbReference type="ARBA" id="ARBA00022475"/>
    </source>
</evidence>
<comment type="similarity">
    <text evidence="2">Belongs to the BMP lipoprotein family.</text>
</comment>
<dbReference type="PROSITE" id="PS51257">
    <property type="entry name" value="PROKAR_LIPOPROTEIN"/>
    <property type="match status" value="1"/>
</dbReference>
<comment type="subcellular location">
    <subcellularLocation>
        <location evidence="1">Cell membrane</location>
        <topology evidence="1">Lipid-anchor</topology>
    </subcellularLocation>
</comment>
<evidence type="ECO:0000313" key="10">
    <source>
        <dbReference type="Proteomes" id="UP000070355"/>
    </source>
</evidence>
<dbReference type="AlphaFoldDB" id="A0A133ZQP3"/>
<dbReference type="PANTHER" id="PTHR34296">
    <property type="entry name" value="TRANSCRIPTIONAL ACTIVATOR PROTEIN MED"/>
    <property type="match status" value="1"/>
</dbReference>
<evidence type="ECO:0000256" key="5">
    <source>
        <dbReference type="ARBA" id="ARBA00023136"/>
    </source>
</evidence>
<proteinExistence type="inferred from homology"/>
<feature type="chain" id="PRO_5039517781" evidence="7">
    <location>
        <begin position="27"/>
        <end position="371"/>
    </location>
</feature>
<organism evidence="9 10">
    <name type="scientific">Gemella haemolysans</name>
    <dbReference type="NCBI Taxonomy" id="1379"/>
    <lineage>
        <taxon>Bacteria</taxon>
        <taxon>Bacillati</taxon>
        <taxon>Bacillota</taxon>
        <taxon>Bacilli</taxon>
        <taxon>Bacillales</taxon>
        <taxon>Gemellaceae</taxon>
        <taxon>Gemella</taxon>
    </lineage>
</organism>
<dbReference type="PANTHER" id="PTHR34296:SF2">
    <property type="entry name" value="ABC TRANSPORTER GUANOSINE-BINDING PROTEIN NUPN"/>
    <property type="match status" value="1"/>
</dbReference>
<protein>
    <submittedName>
        <fullName evidence="9">Basic membrane protein</fullName>
    </submittedName>
</protein>
<dbReference type="EMBL" id="LSDC01000116">
    <property type="protein sequence ID" value="KXB57754.1"/>
    <property type="molecule type" value="Genomic_DNA"/>
</dbReference>
<dbReference type="Proteomes" id="UP000070355">
    <property type="component" value="Unassembled WGS sequence"/>
</dbReference>
<dbReference type="PATRIC" id="fig|1379.3.peg.1581"/>
<name>A0A133ZQP3_9BACL</name>
<keyword evidence="6" id="KW-0449">Lipoprotein</keyword>
<sequence>MKKLRTIFAILVALSLIVVGCSSKSAKNDTKSDGKSGYKIGVVTGEGGAKDKSFNQANVEAIQAWAKANGAKDPVVIETKNQADLAANLQNAAKVSDIVSLAGFEFEKEITKTAEQYKDKKFMYVDSFVDAPNIASLIFKEQEAGYLAGYAAALQSKTGKVGFIGGTKIPPVERFGIGFVQGAKAAKSDIKVMYNYSGTFSDTNKGKTLAATMYDSGADVIFVAAGNTGNGVISEAKERGIIDMSKSGEIKHWVVGVDKDQYEEGIFKGKDKDGKEYQKSAILTSAVKNIEVAVTKILNEIKEGKFSKGEHIFGIKENGVGIPKENPNLSEEAKSKIAKAIEELKSGKVEVVATGDELKAKGAATNIEGEL</sequence>
<dbReference type="InterPro" id="IPR050957">
    <property type="entry name" value="BMP_lipoprotein"/>
</dbReference>
<dbReference type="STRING" id="1379.HMPREF3186_01591"/>
<dbReference type="InterPro" id="IPR028082">
    <property type="entry name" value="Peripla_BP_I"/>
</dbReference>
<keyword evidence="5" id="KW-0472">Membrane</keyword>
<dbReference type="Pfam" id="PF02608">
    <property type="entry name" value="Bmp"/>
    <property type="match status" value="1"/>
</dbReference>
<evidence type="ECO:0000313" key="9">
    <source>
        <dbReference type="EMBL" id="KXB57754.1"/>
    </source>
</evidence>
<keyword evidence="4 7" id="KW-0732">Signal</keyword>
<dbReference type="GO" id="GO:0005886">
    <property type="term" value="C:plasma membrane"/>
    <property type="evidence" value="ECO:0007669"/>
    <property type="project" value="UniProtKB-SubCell"/>
</dbReference>
<evidence type="ECO:0000256" key="7">
    <source>
        <dbReference type="SAM" id="SignalP"/>
    </source>
</evidence>
<gene>
    <name evidence="9" type="ORF">HMPREF3186_01591</name>
</gene>
<accession>A0A133ZQP3</accession>
<evidence type="ECO:0000256" key="1">
    <source>
        <dbReference type="ARBA" id="ARBA00004193"/>
    </source>
</evidence>
<dbReference type="CDD" id="cd06354">
    <property type="entry name" value="PBP1_PrnA-like"/>
    <property type="match status" value="1"/>
</dbReference>
<dbReference type="SUPFAM" id="SSF53822">
    <property type="entry name" value="Periplasmic binding protein-like I"/>
    <property type="match status" value="1"/>
</dbReference>
<comment type="caution">
    <text evidence="9">The sequence shown here is derived from an EMBL/GenBank/DDBJ whole genome shotgun (WGS) entry which is preliminary data.</text>
</comment>